<evidence type="ECO:0000256" key="4">
    <source>
        <dbReference type="ARBA" id="ARBA00022741"/>
    </source>
</evidence>
<evidence type="ECO:0000259" key="8">
    <source>
        <dbReference type="Pfam" id="PF08245"/>
    </source>
</evidence>
<name>A0A2R5GMV0_9STRA</name>
<dbReference type="InterPro" id="IPR004101">
    <property type="entry name" value="Mur_ligase_C"/>
</dbReference>
<dbReference type="Gene3D" id="3.40.1190.10">
    <property type="entry name" value="Mur-like, catalytic domain"/>
    <property type="match status" value="1"/>
</dbReference>
<dbReference type="EMBL" id="BEYU01000117">
    <property type="protein sequence ID" value="GBG32217.1"/>
    <property type="molecule type" value="Genomic_DNA"/>
</dbReference>
<keyword evidence="2" id="KW-0436">Ligase</keyword>
<proteinExistence type="inferred from homology"/>
<evidence type="ECO:0000259" key="7">
    <source>
        <dbReference type="Pfam" id="PF02875"/>
    </source>
</evidence>
<dbReference type="GO" id="GO:0046872">
    <property type="term" value="F:metal ion binding"/>
    <property type="evidence" value="ECO:0007669"/>
    <property type="project" value="UniProtKB-KW"/>
</dbReference>
<accession>A0A2R5GMV0</accession>
<dbReference type="AlphaFoldDB" id="A0A2R5GMV0"/>
<keyword evidence="5" id="KW-0067">ATP-binding</keyword>
<dbReference type="PANTHER" id="PTHR11136">
    <property type="entry name" value="FOLYLPOLYGLUTAMATE SYNTHASE-RELATED"/>
    <property type="match status" value="1"/>
</dbReference>
<dbReference type="GO" id="GO:0005524">
    <property type="term" value="F:ATP binding"/>
    <property type="evidence" value="ECO:0007669"/>
    <property type="project" value="UniProtKB-KW"/>
</dbReference>
<dbReference type="GO" id="GO:0005829">
    <property type="term" value="C:cytosol"/>
    <property type="evidence" value="ECO:0007669"/>
    <property type="project" value="TreeGrafter"/>
</dbReference>
<dbReference type="Gene3D" id="3.90.190.20">
    <property type="entry name" value="Mur ligase, C-terminal domain"/>
    <property type="match status" value="1"/>
</dbReference>
<reference evidence="9 10" key="1">
    <citation type="submission" date="2017-12" db="EMBL/GenBank/DDBJ databases">
        <title>Sequencing, de novo assembly and annotation of complete genome of a new Thraustochytrid species, strain FCC1311.</title>
        <authorList>
            <person name="Sedici K."/>
            <person name="Godart F."/>
            <person name="Aiese Cigliano R."/>
            <person name="Sanseverino W."/>
            <person name="Barakat M."/>
            <person name="Ortet P."/>
            <person name="Marechal E."/>
            <person name="Cagnac O."/>
            <person name="Amato A."/>
        </authorList>
    </citation>
    <scope>NUCLEOTIDE SEQUENCE [LARGE SCALE GENOMIC DNA]</scope>
</reference>
<dbReference type="OrthoDB" id="5212574at2759"/>
<dbReference type="Proteomes" id="UP000241890">
    <property type="component" value="Unassembled WGS sequence"/>
</dbReference>
<keyword evidence="4" id="KW-0547">Nucleotide-binding</keyword>
<protein>
    <submittedName>
        <fullName evidence="9">Folylpolyglutamate synthase</fullName>
    </submittedName>
</protein>
<dbReference type="SUPFAM" id="SSF53244">
    <property type="entry name" value="MurD-like peptide ligases, peptide-binding domain"/>
    <property type="match status" value="1"/>
</dbReference>
<keyword evidence="3" id="KW-0479">Metal-binding</keyword>
<gene>
    <name evidence="9" type="ORF">FCC1311_084422</name>
</gene>
<evidence type="ECO:0000256" key="2">
    <source>
        <dbReference type="ARBA" id="ARBA00022598"/>
    </source>
</evidence>
<evidence type="ECO:0000256" key="1">
    <source>
        <dbReference type="ARBA" id="ARBA00008276"/>
    </source>
</evidence>
<dbReference type="Pfam" id="PF08245">
    <property type="entry name" value="Mur_ligase_M"/>
    <property type="match status" value="1"/>
</dbReference>
<evidence type="ECO:0000313" key="9">
    <source>
        <dbReference type="EMBL" id="GBG32217.1"/>
    </source>
</evidence>
<dbReference type="GO" id="GO:0004326">
    <property type="term" value="F:tetrahydrofolylpolyglutamate synthase activity"/>
    <property type="evidence" value="ECO:0007669"/>
    <property type="project" value="InterPro"/>
</dbReference>
<dbReference type="InterPro" id="IPR001645">
    <property type="entry name" value="Folylpolyglutamate_synth"/>
</dbReference>
<sequence>MGLGRMRTVAAASAPLEAWWRPSPQAAESMPTLVHVAGTNGKGSVSHKIALGAAQAKLRGGPVGLFTSPHVGTFRERIRLDGDMISEARAEALLEEIAALEEQTQQDLTYFELLTLTSFLHFAHERAPVAVIEAGLGGLEDSTNILPDPAVCVITTIAMDHQAILGNTLDDIARAKGGIFKKGAAVVLGPTIPDAQLALLENLAHSVGAASFDVVSRVQGEDVDTENTRVAATALAKMGVDIDVEDLLCKRPLGRFEKVAERVVLDAAHNPAAFTRLGDDLARSFPTSGGYKIHAVVAMGANKDIRGSLAALLRTLDLDVASVTVAPSDNAERTASSIDLATAAREAAQDCGFSSLRVAHADSITKAYETVDSLTTGQRDVIVVCGSFNALGKIRAKHVAQMSMDEVNMNENKV</sequence>
<dbReference type="GO" id="GO:0005739">
    <property type="term" value="C:mitochondrion"/>
    <property type="evidence" value="ECO:0007669"/>
    <property type="project" value="TreeGrafter"/>
</dbReference>
<dbReference type="PROSITE" id="PS01012">
    <property type="entry name" value="FOLYLPOLYGLU_SYNT_2"/>
    <property type="match status" value="1"/>
</dbReference>
<feature type="domain" description="Mur ligase C-terminal" evidence="7">
    <location>
        <begin position="254"/>
        <end position="388"/>
    </location>
</feature>
<keyword evidence="10" id="KW-1185">Reference proteome</keyword>
<dbReference type="NCBIfam" id="TIGR01499">
    <property type="entry name" value="folC"/>
    <property type="match status" value="1"/>
</dbReference>
<dbReference type="SUPFAM" id="SSF53623">
    <property type="entry name" value="MurD-like peptide ligases, catalytic domain"/>
    <property type="match status" value="1"/>
</dbReference>
<evidence type="ECO:0000256" key="3">
    <source>
        <dbReference type="ARBA" id="ARBA00022723"/>
    </source>
</evidence>
<dbReference type="InterPro" id="IPR036565">
    <property type="entry name" value="Mur-like_cat_sf"/>
</dbReference>
<comment type="similarity">
    <text evidence="1">Belongs to the folylpolyglutamate synthase family.</text>
</comment>
<dbReference type="InParanoid" id="A0A2R5GMV0"/>
<evidence type="ECO:0000256" key="6">
    <source>
        <dbReference type="ARBA" id="ARBA00022842"/>
    </source>
</evidence>
<dbReference type="GO" id="GO:0008841">
    <property type="term" value="F:dihydrofolate synthase activity"/>
    <property type="evidence" value="ECO:0007669"/>
    <property type="project" value="TreeGrafter"/>
</dbReference>
<evidence type="ECO:0000256" key="5">
    <source>
        <dbReference type="ARBA" id="ARBA00022840"/>
    </source>
</evidence>
<comment type="caution">
    <text evidence="9">The sequence shown here is derived from an EMBL/GenBank/DDBJ whole genome shotgun (WGS) entry which is preliminary data.</text>
</comment>
<dbReference type="Pfam" id="PF02875">
    <property type="entry name" value="Mur_ligase_C"/>
    <property type="match status" value="1"/>
</dbReference>
<dbReference type="PANTHER" id="PTHR11136:SF0">
    <property type="entry name" value="DIHYDROFOLATE SYNTHETASE-RELATED"/>
    <property type="match status" value="1"/>
</dbReference>
<evidence type="ECO:0000313" key="10">
    <source>
        <dbReference type="Proteomes" id="UP000241890"/>
    </source>
</evidence>
<dbReference type="InterPro" id="IPR036615">
    <property type="entry name" value="Mur_ligase_C_dom_sf"/>
</dbReference>
<dbReference type="InterPro" id="IPR013221">
    <property type="entry name" value="Mur_ligase_cen"/>
</dbReference>
<dbReference type="InterPro" id="IPR018109">
    <property type="entry name" value="Folylpolyglutamate_synth_CS"/>
</dbReference>
<feature type="domain" description="Mur ligase central" evidence="8">
    <location>
        <begin position="36"/>
        <end position="182"/>
    </location>
</feature>
<keyword evidence="6" id="KW-0460">Magnesium</keyword>
<organism evidence="9 10">
    <name type="scientific">Hondaea fermentalgiana</name>
    <dbReference type="NCBI Taxonomy" id="2315210"/>
    <lineage>
        <taxon>Eukaryota</taxon>
        <taxon>Sar</taxon>
        <taxon>Stramenopiles</taxon>
        <taxon>Bigyra</taxon>
        <taxon>Labyrinthulomycetes</taxon>
        <taxon>Thraustochytrida</taxon>
        <taxon>Thraustochytriidae</taxon>
        <taxon>Hondaea</taxon>
    </lineage>
</organism>